<gene>
    <name evidence="2" type="ORF">CAOG_001541</name>
</gene>
<dbReference type="InterPro" id="IPR050965">
    <property type="entry name" value="UPF0336/Enoyl-CoA_hydratase"/>
</dbReference>
<feature type="domain" description="MaoC-like" evidence="1">
    <location>
        <begin position="72"/>
        <end position="157"/>
    </location>
</feature>
<organism evidence="2 3">
    <name type="scientific">Capsaspora owczarzaki (strain ATCC 30864)</name>
    <dbReference type="NCBI Taxonomy" id="595528"/>
    <lineage>
        <taxon>Eukaryota</taxon>
        <taxon>Filasterea</taxon>
        <taxon>Capsaspora</taxon>
    </lineage>
</organism>
<dbReference type="GO" id="GO:0006633">
    <property type="term" value="P:fatty acid biosynthetic process"/>
    <property type="evidence" value="ECO:0007669"/>
    <property type="project" value="TreeGrafter"/>
</dbReference>
<dbReference type="InterPro" id="IPR002539">
    <property type="entry name" value="MaoC-like_dom"/>
</dbReference>
<dbReference type="RefSeq" id="XP_004364409.2">
    <property type="nucleotide sequence ID" value="XM_004364352.2"/>
</dbReference>
<accession>A0A0D2X151</accession>
<evidence type="ECO:0000313" key="3">
    <source>
        <dbReference type="Proteomes" id="UP000008743"/>
    </source>
</evidence>
<dbReference type="PhylomeDB" id="A0A0D2X151"/>
<dbReference type="EMBL" id="KE346361">
    <property type="protein sequence ID" value="KJE90199.1"/>
    <property type="molecule type" value="Genomic_DNA"/>
</dbReference>
<sequence>MLTRSLLRQSSAWCARSAVALPSANAAVSSSSSVAAVAGASPSIGAGVRRLYSTTSAPSSALCRVGDKSTRDTVFTPEQVGQFSQLSQDLNPLHTDPEFAAKSRFGRCIVHGSYIVAALAGMIGTKYSGAIYMGQTIKFKKPLFVGTPCSLKLDVLKADRSSRVVIIRTYCEQDNIVLMDGEATIMLPKTAFE</sequence>
<dbReference type="AlphaFoldDB" id="A0A0D2X151"/>
<protein>
    <recommendedName>
        <fullName evidence="1">MaoC-like domain-containing protein</fullName>
    </recommendedName>
</protein>
<evidence type="ECO:0000259" key="1">
    <source>
        <dbReference type="Pfam" id="PF01575"/>
    </source>
</evidence>
<dbReference type="InterPro" id="IPR029069">
    <property type="entry name" value="HotDog_dom_sf"/>
</dbReference>
<evidence type="ECO:0000313" key="2">
    <source>
        <dbReference type="EMBL" id="KJE90199.1"/>
    </source>
</evidence>
<name>A0A0D2X151_CAPO3</name>
<dbReference type="Proteomes" id="UP000008743">
    <property type="component" value="Unassembled WGS sequence"/>
</dbReference>
<dbReference type="Pfam" id="PF01575">
    <property type="entry name" value="MaoC_dehydratas"/>
    <property type="match status" value="1"/>
</dbReference>
<dbReference type="SUPFAM" id="SSF54637">
    <property type="entry name" value="Thioesterase/thiol ester dehydrase-isomerase"/>
    <property type="match status" value="1"/>
</dbReference>
<dbReference type="PANTHER" id="PTHR43437">
    <property type="entry name" value="HYDROXYACYL-THIOESTER DEHYDRATASE TYPE 2, MITOCHONDRIAL-RELATED"/>
    <property type="match status" value="1"/>
</dbReference>
<keyword evidence="3" id="KW-1185">Reference proteome</keyword>
<dbReference type="GO" id="GO:0005739">
    <property type="term" value="C:mitochondrion"/>
    <property type="evidence" value="ECO:0007669"/>
    <property type="project" value="TreeGrafter"/>
</dbReference>
<dbReference type="OrthoDB" id="3592703at2759"/>
<proteinExistence type="predicted"/>
<dbReference type="PANTHER" id="PTHR43437:SF3">
    <property type="entry name" value="HYDROXYACYL-THIOESTER DEHYDRATASE TYPE 2, MITOCHONDRIAL"/>
    <property type="match status" value="1"/>
</dbReference>
<dbReference type="GO" id="GO:0019171">
    <property type="term" value="F:(3R)-hydroxyacyl-[acyl-carrier-protein] dehydratase activity"/>
    <property type="evidence" value="ECO:0007669"/>
    <property type="project" value="TreeGrafter"/>
</dbReference>
<reference evidence="3" key="1">
    <citation type="submission" date="2011-02" db="EMBL/GenBank/DDBJ databases">
        <title>The Genome Sequence of Capsaspora owczarzaki ATCC 30864.</title>
        <authorList>
            <person name="Russ C."/>
            <person name="Cuomo C."/>
            <person name="Burger G."/>
            <person name="Gray M.W."/>
            <person name="Holland P.W.H."/>
            <person name="King N."/>
            <person name="Lang F.B.F."/>
            <person name="Roger A.J."/>
            <person name="Ruiz-Trillo I."/>
            <person name="Young S.K."/>
            <person name="Zeng Q."/>
            <person name="Gargeya S."/>
            <person name="Alvarado L."/>
            <person name="Berlin A."/>
            <person name="Chapman S.B."/>
            <person name="Chen Z."/>
            <person name="Freedman E."/>
            <person name="Gellesch M."/>
            <person name="Goldberg J."/>
            <person name="Griggs A."/>
            <person name="Gujja S."/>
            <person name="Heilman E."/>
            <person name="Heiman D."/>
            <person name="Howarth C."/>
            <person name="Mehta T."/>
            <person name="Neiman D."/>
            <person name="Pearson M."/>
            <person name="Roberts A."/>
            <person name="Saif S."/>
            <person name="Shea T."/>
            <person name="Shenoy N."/>
            <person name="Sisk P."/>
            <person name="Stolte C."/>
            <person name="Sykes S."/>
            <person name="White J."/>
            <person name="Yandava C."/>
            <person name="Haas B."/>
            <person name="Nusbaum C."/>
            <person name="Birren B."/>
        </authorList>
    </citation>
    <scope>NUCLEOTIDE SEQUENCE</scope>
    <source>
        <strain evidence="3">ATCC 30864</strain>
    </source>
</reference>
<dbReference type="STRING" id="595528.A0A0D2X151"/>
<dbReference type="InParanoid" id="A0A0D2X151"/>
<dbReference type="Gene3D" id="3.10.129.10">
    <property type="entry name" value="Hotdog Thioesterase"/>
    <property type="match status" value="1"/>
</dbReference>